<keyword evidence="5" id="KW-1185">Reference proteome</keyword>
<feature type="signal peptide" evidence="2">
    <location>
        <begin position="1"/>
        <end position="18"/>
    </location>
</feature>
<feature type="chain" id="PRO_5005818503" description="Secretion system C-terminal sorting domain-containing protein" evidence="2">
    <location>
        <begin position="19"/>
        <end position="332"/>
    </location>
</feature>
<dbReference type="AlphaFoldDB" id="A0A0M8MIX7"/>
<keyword evidence="1 2" id="KW-0732">Signal</keyword>
<comment type="caution">
    <text evidence="4">The sequence shown here is derived from an EMBL/GenBank/DDBJ whole genome shotgun (WGS) entry which is preliminary data.</text>
</comment>
<evidence type="ECO:0000313" key="5">
    <source>
        <dbReference type="Proteomes" id="UP000037755"/>
    </source>
</evidence>
<reference evidence="4 5" key="1">
    <citation type="submission" date="2015-08" db="EMBL/GenBank/DDBJ databases">
        <title>Whole genome sequence of Flavobacterium akiainvivens IK-1T, from decaying Wikstroemia oahuensis, an endemic Hawaiian shrub.</title>
        <authorList>
            <person name="Wan X."/>
            <person name="Hou S."/>
            <person name="Saito J."/>
            <person name="Donachie S."/>
        </authorList>
    </citation>
    <scope>NUCLEOTIDE SEQUENCE [LARGE SCALE GENOMIC DNA]</scope>
    <source>
        <strain evidence="4 5">IK-1</strain>
    </source>
</reference>
<evidence type="ECO:0000256" key="1">
    <source>
        <dbReference type="ARBA" id="ARBA00022729"/>
    </source>
</evidence>
<protein>
    <recommendedName>
        <fullName evidence="3">Secretion system C-terminal sorting domain-containing protein</fullName>
    </recommendedName>
</protein>
<organism evidence="4 5">
    <name type="scientific">Flavobacterium akiainvivens</name>
    <dbReference type="NCBI Taxonomy" id="1202724"/>
    <lineage>
        <taxon>Bacteria</taxon>
        <taxon>Pseudomonadati</taxon>
        <taxon>Bacteroidota</taxon>
        <taxon>Flavobacteriia</taxon>
        <taxon>Flavobacteriales</taxon>
        <taxon>Flavobacteriaceae</taxon>
        <taxon>Flavobacterium</taxon>
    </lineage>
</organism>
<proteinExistence type="predicted"/>
<accession>A0A0M8MIX7</accession>
<gene>
    <name evidence="4" type="ORF">AM493_11100</name>
</gene>
<dbReference type="InterPro" id="IPR026444">
    <property type="entry name" value="Secre_tail"/>
</dbReference>
<evidence type="ECO:0000313" key="4">
    <source>
        <dbReference type="EMBL" id="KOS06518.1"/>
    </source>
</evidence>
<dbReference type="STRING" id="1202724.AM493_11100"/>
<dbReference type="Pfam" id="PF18962">
    <property type="entry name" value="Por_Secre_tail"/>
    <property type="match status" value="1"/>
</dbReference>
<feature type="domain" description="Secretion system C-terminal sorting" evidence="3">
    <location>
        <begin position="268"/>
        <end position="326"/>
    </location>
</feature>
<evidence type="ECO:0000256" key="2">
    <source>
        <dbReference type="SAM" id="SignalP"/>
    </source>
</evidence>
<dbReference type="EMBL" id="LIYD01000005">
    <property type="protein sequence ID" value="KOS06518.1"/>
    <property type="molecule type" value="Genomic_DNA"/>
</dbReference>
<evidence type="ECO:0000259" key="3">
    <source>
        <dbReference type="Pfam" id="PF18962"/>
    </source>
</evidence>
<dbReference type="OrthoDB" id="1138233at2"/>
<dbReference type="RefSeq" id="WP_054408108.1">
    <property type="nucleotide sequence ID" value="NZ_FOYA01000001.1"/>
</dbReference>
<name>A0A0M8MIX7_9FLAO</name>
<dbReference type="Proteomes" id="UP000037755">
    <property type="component" value="Unassembled WGS sequence"/>
</dbReference>
<dbReference type="PATRIC" id="fig|1202724.3.peg.2304"/>
<sequence>MKRTLLSVALLLSLAASAQTVNNFYPLTTPTTTYYLLTSETTLDESEAGENVNWNYTGLQPNNNESYTGVAEPTTAELDEYPGTTQVVNTSVNTEVISQFFLAGSDNGNVAVTGASASGILLNYATNNFDLGTFPKSFSTTAVTDDVAGTFSTGNYEGTFTGTGTTLVDATGTFNAIINDIEVSIPVVRLKIEQDLDLFFSGLPLGTLTQVMYSYYAETPANLPVFRTLTATVNLPAFNVNQTEQSIETYYLPVMGVEKPEAYLLAIAPNPVNNTLHIEGAEITGITVTDTMGRTVLQSNSNDTDVSNLANGVYTVSAATAYGVKTLKMVKQ</sequence>
<dbReference type="NCBIfam" id="TIGR04183">
    <property type="entry name" value="Por_Secre_tail"/>
    <property type="match status" value="1"/>
</dbReference>